<gene>
    <name evidence="1" type="ORF">Cdeb_01229</name>
</gene>
<dbReference type="AlphaFoldDB" id="A0A420VEC7"/>
<organism evidence="1 2">
    <name type="scientific">Caldibacillus debilis GB1</name>
    <dbReference type="NCBI Taxonomy" id="1339248"/>
    <lineage>
        <taxon>Bacteria</taxon>
        <taxon>Bacillati</taxon>
        <taxon>Bacillota</taxon>
        <taxon>Bacilli</taxon>
        <taxon>Bacillales</taxon>
        <taxon>Bacillaceae</taxon>
        <taxon>Caldibacillus</taxon>
    </lineage>
</organism>
<protein>
    <submittedName>
        <fullName evidence="1">Uncharacterized protein</fullName>
    </submittedName>
</protein>
<keyword evidence="2" id="KW-1185">Reference proteome</keyword>
<accession>A0A420VEC7</accession>
<evidence type="ECO:0000313" key="2">
    <source>
        <dbReference type="Proteomes" id="UP000286235"/>
    </source>
</evidence>
<reference evidence="1 2" key="1">
    <citation type="submission" date="2013-12" db="EMBL/GenBank/DDBJ databases">
        <title>Genome and proteome characterization of Caldibacillus debilis GB1 derived from a cellulolytic aero-tolerant co-culture.</title>
        <authorList>
            <person name="Wushke S.T."/>
            <person name="Zhang X."/>
            <person name="Fristensky B."/>
            <person name="Wilkins J.A."/>
            <person name="Levin D.B."/>
            <person name="Sparling R."/>
        </authorList>
    </citation>
    <scope>NUCLEOTIDE SEQUENCE [LARGE SCALE GENOMIC DNA]</scope>
    <source>
        <strain evidence="1 2">GB1</strain>
    </source>
</reference>
<dbReference type="Gene3D" id="2.20.28.10">
    <property type="match status" value="1"/>
</dbReference>
<comment type="caution">
    <text evidence="1">The sequence shown here is derived from an EMBL/GenBank/DDBJ whole genome shotgun (WGS) entry which is preliminary data.</text>
</comment>
<sequence>MEVTQKLYSVKLTYEELKILDGKVNEEAQKIIEIAKMEAGFGFELHVMNEILAKAVETGRLTWRLKQIRSCPYCDKKRTYHTYTRSTPYHSKGDLNYNRPYYYGGIAFNEGFFTIKGVGDMCIECCKLHHVIERLVDYIWDHDLKIEVQENDHRPTKYLKDSVYVCQECGTETAESKMVWKPAVFQGWYPAACPHCGSEKVEKTEKAEFILNPELLPEVELIRKDLGFNEHTKGTIRFFKNRSMPYVFTVLADSPFGEGTIIRFHTEKKQYTNGSWSDETVFDRVAKILEAAGYERKEFLI</sequence>
<dbReference type="Proteomes" id="UP000286235">
    <property type="component" value="Unassembled WGS sequence"/>
</dbReference>
<proteinExistence type="predicted"/>
<evidence type="ECO:0000313" key="1">
    <source>
        <dbReference type="EMBL" id="RKO61758.1"/>
    </source>
</evidence>
<name>A0A420VEC7_9BACI</name>
<dbReference type="RefSeq" id="WP_120669147.1">
    <property type="nucleotide sequence ID" value="NZ_AZRV01000035.1"/>
</dbReference>
<dbReference type="EMBL" id="AZRV01000035">
    <property type="protein sequence ID" value="RKO61758.1"/>
    <property type="molecule type" value="Genomic_DNA"/>
</dbReference>